<protein>
    <submittedName>
        <fullName evidence="2">Uncharacterized protein</fullName>
    </submittedName>
</protein>
<keyword evidence="1" id="KW-0472">Membrane</keyword>
<keyword evidence="1" id="KW-1133">Transmembrane helix</keyword>
<dbReference type="GO" id="GO:0005096">
    <property type="term" value="F:GTPase activator activity"/>
    <property type="evidence" value="ECO:0007669"/>
    <property type="project" value="InterPro"/>
</dbReference>
<dbReference type="InterPro" id="IPR027038">
    <property type="entry name" value="RanGap"/>
</dbReference>
<dbReference type="InterPro" id="IPR001611">
    <property type="entry name" value="Leu-rich_rpt"/>
</dbReference>
<dbReference type="InterPro" id="IPR032675">
    <property type="entry name" value="LRR_dom_sf"/>
</dbReference>
<reference evidence="2" key="1">
    <citation type="submission" date="2013-12" db="EMBL/GenBank/DDBJ databases">
        <title>The Genome Sequence of Aphanomyces invadans NJM9701.</title>
        <authorList>
            <consortium name="The Broad Institute Genomics Platform"/>
            <person name="Russ C."/>
            <person name="Tyler B."/>
            <person name="van West P."/>
            <person name="Dieguez-Uribeondo J."/>
            <person name="Young S.K."/>
            <person name="Zeng Q."/>
            <person name="Gargeya S."/>
            <person name="Fitzgerald M."/>
            <person name="Abouelleil A."/>
            <person name="Alvarado L."/>
            <person name="Chapman S.B."/>
            <person name="Gainer-Dewar J."/>
            <person name="Goldberg J."/>
            <person name="Griggs A."/>
            <person name="Gujja S."/>
            <person name="Hansen M."/>
            <person name="Howarth C."/>
            <person name="Imamovic A."/>
            <person name="Ireland A."/>
            <person name="Larimer J."/>
            <person name="McCowan C."/>
            <person name="Murphy C."/>
            <person name="Pearson M."/>
            <person name="Poon T.W."/>
            <person name="Priest M."/>
            <person name="Roberts A."/>
            <person name="Saif S."/>
            <person name="Shea T."/>
            <person name="Sykes S."/>
            <person name="Wortman J."/>
            <person name="Nusbaum C."/>
            <person name="Birren B."/>
        </authorList>
    </citation>
    <scope>NUCLEOTIDE SEQUENCE [LARGE SCALE GENOMIC DNA]</scope>
    <source>
        <strain evidence="2">NJM9701</strain>
    </source>
</reference>
<dbReference type="SUPFAM" id="SSF52047">
    <property type="entry name" value="RNI-like"/>
    <property type="match status" value="1"/>
</dbReference>
<sequence>MATAAAQDSAPPAPGSVSGEGTLTGLCLEAIARHIFQFYNSRLLDRMDSTTAAMCQSLLHSFDVSILERLRDDAKFPATILASLPRKPSKSSLGHEHRFGELLFLEKHCLSARDIDRFGLAFVQAKARTSTALPESPDATEPAEVVDQTFSTSPKEFAFPLPEEHQEDADPSPTKDNTNSARPLTAIAKRGMPLTNFGAHAIADLLQRFDRIERLSLVSCCIGTAGAVVLSLAIAHVKWLKVLDLSNDWTSDCGSCPYSNQIGDDGAMALSCALRTNASVVKVVLSGNPIGPRGGYALADIVRCSNTLQVLHLKQTKIKQAATALVRAYQDSTSLRDLDLEWCRLPPGIGIHLNHVRISRNSKGHLSG</sequence>
<dbReference type="AlphaFoldDB" id="A0A024U571"/>
<gene>
    <name evidence="2" type="ORF">H310_06668</name>
</gene>
<dbReference type="GO" id="GO:0005829">
    <property type="term" value="C:cytosol"/>
    <property type="evidence" value="ECO:0007669"/>
    <property type="project" value="TreeGrafter"/>
</dbReference>
<dbReference type="EMBL" id="KI913963">
    <property type="protein sequence ID" value="ETW01037.1"/>
    <property type="molecule type" value="Genomic_DNA"/>
</dbReference>
<accession>A0A024U571</accession>
<keyword evidence="1" id="KW-0812">Transmembrane</keyword>
<dbReference type="GO" id="GO:0031267">
    <property type="term" value="F:small GTPase binding"/>
    <property type="evidence" value="ECO:0007669"/>
    <property type="project" value="TreeGrafter"/>
</dbReference>
<dbReference type="STRING" id="157072.A0A024U571"/>
<dbReference type="PANTHER" id="PTHR24113">
    <property type="entry name" value="RAN GTPASE-ACTIVATING PROTEIN 1"/>
    <property type="match status" value="1"/>
</dbReference>
<dbReference type="OrthoDB" id="120976at2759"/>
<feature type="transmembrane region" description="Helical" evidence="1">
    <location>
        <begin position="215"/>
        <end position="237"/>
    </location>
</feature>
<dbReference type="GO" id="GO:0006913">
    <property type="term" value="P:nucleocytoplasmic transport"/>
    <property type="evidence" value="ECO:0007669"/>
    <property type="project" value="TreeGrafter"/>
</dbReference>
<dbReference type="Gene3D" id="3.80.10.10">
    <property type="entry name" value="Ribonuclease Inhibitor"/>
    <property type="match status" value="2"/>
</dbReference>
<dbReference type="Pfam" id="PF13516">
    <property type="entry name" value="LRR_6"/>
    <property type="match status" value="2"/>
</dbReference>
<dbReference type="SMART" id="SM00368">
    <property type="entry name" value="LRR_RI"/>
    <property type="match status" value="3"/>
</dbReference>
<dbReference type="RefSeq" id="XP_008870035.1">
    <property type="nucleotide sequence ID" value="XM_008871813.1"/>
</dbReference>
<organism evidence="2">
    <name type="scientific">Aphanomyces invadans</name>
    <dbReference type="NCBI Taxonomy" id="157072"/>
    <lineage>
        <taxon>Eukaryota</taxon>
        <taxon>Sar</taxon>
        <taxon>Stramenopiles</taxon>
        <taxon>Oomycota</taxon>
        <taxon>Saprolegniomycetes</taxon>
        <taxon>Saprolegniales</taxon>
        <taxon>Verrucalvaceae</taxon>
        <taxon>Aphanomyces</taxon>
    </lineage>
</organism>
<dbReference type="VEuPathDB" id="FungiDB:H310_06668"/>
<dbReference type="GO" id="GO:0005634">
    <property type="term" value="C:nucleus"/>
    <property type="evidence" value="ECO:0007669"/>
    <property type="project" value="TreeGrafter"/>
</dbReference>
<dbReference type="GeneID" id="20083718"/>
<dbReference type="PANTHER" id="PTHR24113:SF15">
    <property type="entry name" value="NACHT DOMAIN-CONTAINING PROTEIN"/>
    <property type="match status" value="1"/>
</dbReference>
<dbReference type="GO" id="GO:0048471">
    <property type="term" value="C:perinuclear region of cytoplasm"/>
    <property type="evidence" value="ECO:0007669"/>
    <property type="project" value="TreeGrafter"/>
</dbReference>
<name>A0A024U571_9STRA</name>
<evidence type="ECO:0000256" key="1">
    <source>
        <dbReference type="SAM" id="Phobius"/>
    </source>
</evidence>
<evidence type="ECO:0000313" key="2">
    <source>
        <dbReference type="EMBL" id="ETW01037.1"/>
    </source>
</evidence>
<proteinExistence type="predicted"/>